<comment type="similarity">
    <text evidence="2 3">Belongs to the small heat shock protein (HSP20) family.</text>
</comment>
<evidence type="ECO:0000256" key="3">
    <source>
        <dbReference type="RuleBase" id="RU003616"/>
    </source>
</evidence>
<dbReference type="EMBL" id="CP042306">
    <property type="protein sequence ID" value="QDZ06885.1"/>
    <property type="molecule type" value="Genomic_DNA"/>
</dbReference>
<dbReference type="CDD" id="cd06470">
    <property type="entry name" value="ACD_IbpA-B_like"/>
    <property type="match status" value="1"/>
</dbReference>
<keyword evidence="1" id="KW-0346">Stress response</keyword>
<dbReference type="RefSeq" id="WP_146569969.1">
    <property type="nucleotide sequence ID" value="NZ_CP042306.1"/>
</dbReference>
<feature type="domain" description="SHSP" evidence="5">
    <location>
        <begin position="29"/>
        <end position="140"/>
    </location>
</feature>
<dbReference type="PANTHER" id="PTHR47062">
    <property type="match status" value="1"/>
</dbReference>
<dbReference type="InterPro" id="IPR037913">
    <property type="entry name" value="ACD_IbpA/B"/>
</dbReference>
<dbReference type="AlphaFoldDB" id="A0A5B8LGI0"/>
<evidence type="ECO:0000256" key="4">
    <source>
        <dbReference type="SAM" id="MobiDB-lite"/>
    </source>
</evidence>
<dbReference type="Pfam" id="PF00011">
    <property type="entry name" value="HSP20"/>
    <property type="match status" value="1"/>
</dbReference>
<dbReference type="Proteomes" id="UP000315673">
    <property type="component" value="Chromosome"/>
</dbReference>
<organism evidence="6 7">
    <name type="scientific">Sphingomonas panacisoli</name>
    <dbReference type="NCBI Taxonomy" id="1813879"/>
    <lineage>
        <taxon>Bacteria</taxon>
        <taxon>Pseudomonadati</taxon>
        <taxon>Pseudomonadota</taxon>
        <taxon>Alphaproteobacteria</taxon>
        <taxon>Sphingomonadales</taxon>
        <taxon>Sphingomonadaceae</taxon>
        <taxon>Sphingomonas</taxon>
    </lineage>
</organism>
<proteinExistence type="inferred from homology"/>
<feature type="region of interest" description="Disordered" evidence="4">
    <location>
        <begin position="137"/>
        <end position="160"/>
    </location>
</feature>
<dbReference type="SUPFAM" id="SSF49764">
    <property type="entry name" value="HSP20-like chaperones"/>
    <property type="match status" value="1"/>
</dbReference>
<evidence type="ECO:0000259" key="5">
    <source>
        <dbReference type="PROSITE" id="PS01031"/>
    </source>
</evidence>
<accession>A0A5B8LGI0</accession>
<protein>
    <submittedName>
        <fullName evidence="6">Hsp20 family protein</fullName>
    </submittedName>
</protein>
<dbReference type="InterPro" id="IPR002068">
    <property type="entry name" value="A-crystallin/Hsp20_dom"/>
</dbReference>
<evidence type="ECO:0000313" key="6">
    <source>
        <dbReference type="EMBL" id="QDZ06885.1"/>
    </source>
</evidence>
<dbReference type="PANTHER" id="PTHR47062:SF1">
    <property type="entry name" value="SMALL HEAT SHOCK PROTEIN IBPA"/>
    <property type="match status" value="1"/>
</dbReference>
<dbReference type="KEGG" id="spai:FPZ24_04830"/>
<sequence length="160" mass="18028">MRTNFDFTPYRRSTVGFDRLFDLLETSARADTETYPPFDIEQQGEDQYRITLAVAGFRPDEIEIVAQNNQLTVKGSRSEDADGSRFLHRGIATRAFERRFQLADFVVVQDASFDSGLLRIQLKREIPEAMKPRRIEIAGARSAPANDRLEAPADTSTAAA</sequence>
<dbReference type="OrthoDB" id="9810618at2"/>
<evidence type="ECO:0000256" key="2">
    <source>
        <dbReference type="PROSITE-ProRule" id="PRU00285"/>
    </source>
</evidence>
<evidence type="ECO:0000313" key="7">
    <source>
        <dbReference type="Proteomes" id="UP000315673"/>
    </source>
</evidence>
<dbReference type="Gene3D" id="2.60.40.790">
    <property type="match status" value="1"/>
</dbReference>
<evidence type="ECO:0000256" key="1">
    <source>
        <dbReference type="ARBA" id="ARBA00023016"/>
    </source>
</evidence>
<dbReference type="InterPro" id="IPR008978">
    <property type="entry name" value="HSP20-like_chaperone"/>
</dbReference>
<gene>
    <name evidence="6" type="ORF">FPZ24_04830</name>
</gene>
<name>A0A5B8LGI0_9SPHN</name>
<reference evidence="6 7" key="1">
    <citation type="submission" date="2019-07" db="EMBL/GenBank/DDBJ databases">
        <title>Full genome sequence of Sphingomonas sp. 4R-6-7(HKS19).</title>
        <authorList>
            <person name="Im W.-T."/>
        </authorList>
    </citation>
    <scope>NUCLEOTIDE SEQUENCE [LARGE SCALE GENOMIC DNA]</scope>
    <source>
        <strain evidence="6 7">HKS19</strain>
    </source>
</reference>
<keyword evidence="7" id="KW-1185">Reference proteome</keyword>
<dbReference type="PROSITE" id="PS01031">
    <property type="entry name" value="SHSP"/>
    <property type="match status" value="1"/>
</dbReference>